<dbReference type="AlphaFoldDB" id="C7NTY9"/>
<dbReference type="Proteomes" id="UP000002071">
    <property type="component" value="Chromosome"/>
</dbReference>
<dbReference type="SUPFAM" id="SSF51126">
    <property type="entry name" value="Pectin lyase-like"/>
    <property type="match status" value="1"/>
</dbReference>
<dbReference type="InterPro" id="IPR011050">
    <property type="entry name" value="Pectin_lyase_fold/virulence"/>
</dbReference>
<dbReference type="GeneID" id="8384361"/>
<dbReference type="InterPro" id="IPR012334">
    <property type="entry name" value="Pectin_lyas_fold"/>
</dbReference>
<gene>
    <name evidence="1" type="ordered locus">Huta_2067</name>
</gene>
<dbReference type="KEGG" id="hut:Huta_2067"/>
<evidence type="ECO:0000313" key="1">
    <source>
        <dbReference type="EMBL" id="ACV12234.1"/>
    </source>
</evidence>
<keyword evidence="2" id="KW-1185">Reference proteome</keyword>
<evidence type="ECO:0008006" key="3">
    <source>
        <dbReference type="Google" id="ProtNLM"/>
    </source>
</evidence>
<protein>
    <recommendedName>
        <fullName evidence="3">Right handed beta helix domain-containing protein</fullName>
    </recommendedName>
</protein>
<organism evidence="1 2">
    <name type="scientific">Halorhabdus utahensis (strain DSM 12940 / JCM 11049 / AX-2)</name>
    <dbReference type="NCBI Taxonomy" id="519442"/>
    <lineage>
        <taxon>Archaea</taxon>
        <taxon>Methanobacteriati</taxon>
        <taxon>Methanobacteriota</taxon>
        <taxon>Stenosarchaea group</taxon>
        <taxon>Halobacteria</taxon>
        <taxon>Halobacteriales</taxon>
        <taxon>Haloarculaceae</taxon>
        <taxon>Halorhabdus</taxon>
    </lineage>
</organism>
<dbReference type="Gene3D" id="2.160.20.10">
    <property type="entry name" value="Single-stranded right-handed beta-helix, Pectin lyase-like"/>
    <property type="match status" value="1"/>
</dbReference>
<sequence length="384" mass="40399">MAIEPSASETNGSEEYGVIPARGQEIHVDRGETFANKLIDLSTGDSVCLRVTGSNSVIRNVGFEGCYRGGRFLLWIDGDPGDVLVENVYMGDGATREGSGCVHGPGGVFLHHGNEADVRLHRCNVQGFPNNGFHCSNTAAGAGSVHFDRCFGKNNGVATFRCGGGADLIENCVAYTDGTDYGHDDDEYLETNGRPVWVWNGGTVTIRDSHFADGPYPNAIVAGANDAPGRISFESGGYRGPIQRTCGSTVDVSPAVSDDPDLSIPDGVPTSAKAAAGGFGRPSNRWRANTDVDLPHSIVFAAGESGEPSAYAFEADAVVTAGHHDARISDGYGVHPAVQGVVEDTVEAYWFRGNLEALSVDGDATVSIQYDGRDADAHEGPKQS</sequence>
<dbReference type="STRING" id="519442.Huta_2067"/>
<proteinExistence type="predicted"/>
<evidence type="ECO:0000313" key="2">
    <source>
        <dbReference type="Proteomes" id="UP000002071"/>
    </source>
</evidence>
<accession>C7NTY9</accession>
<dbReference type="EMBL" id="CP001687">
    <property type="protein sequence ID" value="ACV12234.1"/>
    <property type="molecule type" value="Genomic_DNA"/>
</dbReference>
<dbReference type="HOGENOM" id="CLU_718878_0_0_2"/>
<name>C7NTY9_HALUD</name>
<reference evidence="1 2" key="1">
    <citation type="journal article" date="2009" name="Stand. Genomic Sci.">
        <title>Complete genome sequence of Halorhabdus utahensis type strain (AX-2).</title>
        <authorList>
            <person name="Anderson I."/>
            <person name="Tindall B.J."/>
            <person name="Pomrenke H."/>
            <person name="Goker M."/>
            <person name="Lapidus A."/>
            <person name="Nolan M."/>
            <person name="Copeland A."/>
            <person name="Glavina Del Rio T."/>
            <person name="Chen F."/>
            <person name="Tice H."/>
            <person name="Cheng J.F."/>
            <person name="Lucas S."/>
            <person name="Chertkov O."/>
            <person name="Bruce D."/>
            <person name="Brettin T."/>
            <person name="Detter J.C."/>
            <person name="Han C."/>
            <person name="Goodwin L."/>
            <person name="Land M."/>
            <person name="Hauser L."/>
            <person name="Chang Y.J."/>
            <person name="Jeffries C.D."/>
            <person name="Pitluck S."/>
            <person name="Pati A."/>
            <person name="Mavromatis K."/>
            <person name="Ivanova N."/>
            <person name="Ovchinnikova G."/>
            <person name="Chen A."/>
            <person name="Palaniappan K."/>
            <person name="Chain P."/>
            <person name="Rohde M."/>
            <person name="Bristow J."/>
            <person name="Eisen J.A."/>
            <person name="Markowitz V."/>
            <person name="Hugenholtz P."/>
            <person name="Kyrpides N.C."/>
            <person name="Klenk H.P."/>
        </authorList>
    </citation>
    <scope>NUCLEOTIDE SEQUENCE [LARGE SCALE GENOMIC DNA]</scope>
    <source>
        <strain evidence="2">DSM 12940 / JCM 11049 / AX-2</strain>
    </source>
</reference>
<dbReference type="RefSeq" id="WP_015789805.1">
    <property type="nucleotide sequence ID" value="NC_013158.1"/>
</dbReference>
<dbReference type="OrthoDB" id="247704at2157"/>
<dbReference type="eggNOG" id="arCOG10187">
    <property type="taxonomic scope" value="Archaea"/>
</dbReference>